<evidence type="ECO:0000259" key="2">
    <source>
        <dbReference type="Pfam" id="PF03107"/>
    </source>
</evidence>
<dbReference type="Pfam" id="PF03107">
    <property type="entry name" value="C1_2"/>
    <property type="match status" value="2"/>
</dbReference>
<dbReference type="EMBL" id="BTGU01000056">
    <property type="protein sequence ID" value="GMN55351.1"/>
    <property type="molecule type" value="Genomic_DNA"/>
</dbReference>
<dbReference type="Proteomes" id="UP001187192">
    <property type="component" value="Unassembled WGS sequence"/>
</dbReference>
<dbReference type="AlphaFoldDB" id="A0AA88AY24"/>
<dbReference type="Gene3D" id="3.30.60.20">
    <property type="match status" value="1"/>
</dbReference>
<evidence type="ECO:0000256" key="1">
    <source>
        <dbReference type="ARBA" id="ARBA00022737"/>
    </source>
</evidence>
<proteinExistence type="predicted"/>
<sequence length="389" mass="41526">MEQLNKGQVPKPTIHHFSHHHALNLQNINQNQSRVLCSGCNLAATGLVYSCTLCRYFLHISCSQMPQQITHPCDKSHVLSLHTKPSHHGNGVFKCAACLKDDTCFSYRCATCSLDLHVACAAAPLSLPRQALHHHPLSLVFSPPYPHETYNCDVCRRVGVKGWVYRCEACGFDAHFECAKPNPNAAATAAAADASGQYDPTQYVFSMLRRYNSGQPMGMGSGSNNNYGQNYNNSTNQMTQMIQRMTMQANAQNNQMLQNMTMQANAQNRMNQIMLQQLFCGGGGGGGGAGLFGGGGGGGANYTAAFGSDLSTMAFGSDPSTMAFGSDPSTMAFGGDPSAFTMPPEMADYLNSVNGSGFDFADSFSGSGVDFAGGFDFGAISGFSSFGLF</sequence>
<keyword evidence="1" id="KW-0677">Repeat</keyword>
<accession>A0AA88AY24</accession>
<dbReference type="PANTHER" id="PTHR46288:SF83">
    <property type="entry name" value="CYSTEINE_HISTIDINE-RICH C1 DOMAIN FAMILY PROTEIN"/>
    <property type="match status" value="1"/>
</dbReference>
<gene>
    <name evidence="3" type="ORF">TIFTF001_024471</name>
</gene>
<protein>
    <recommendedName>
        <fullName evidence="2">DC1 domain-containing protein</fullName>
    </recommendedName>
</protein>
<comment type="caution">
    <text evidence="3">The sequence shown here is derived from an EMBL/GenBank/DDBJ whole genome shotgun (WGS) entry which is preliminary data.</text>
</comment>
<organism evidence="3 4">
    <name type="scientific">Ficus carica</name>
    <name type="common">Common fig</name>
    <dbReference type="NCBI Taxonomy" id="3494"/>
    <lineage>
        <taxon>Eukaryota</taxon>
        <taxon>Viridiplantae</taxon>
        <taxon>Streptophyta</taxon>
        <taxon>Embryophyta</taxon>
        <taxon>Tracheophyta</taxon>
        <taxon>Spermatophyta</taxon>
        <taxon>Magnoliopsida</taxon>
        <taxon>eudicotyledons</taxon>
        <taxon>Gunneridae</taxon>
        <taxon>Pentapetalae</taxon>
        <taxon>rosids</taxon>
        <taxon>fabids</taxon>
        <taxon>Rosales</taxon>
        <taxon>Moraceae</taxon>
        <taxon>Ficeae</taxon>
        <taxon>Ficus</taxon>
    </lineage>
</organism>
<dbReference type="InterPro" id="IPR004146">
    <property type="entry name" value="DC1"/>
</dbReference>
<evidence type="ECO:0000313" key="4">
    <source>
        <dbReference type="Proteomes" id="UP001187192"/>
    </source>
</evidence>
<feature type="domain" description="DC1" evidence="2">
    <location>
        <begin position="132"/>
        <end position="179"/>
    </location>
</feature>
<keyword evidence="4" id="KW-1185">Reference proteome</keyword>
<name>A0AA88AY24_FICCA</name>
<dbReference type="InterPro" id="IPR046349">
    <property type="entry name" value="C1-like_sf"/>
</dbReference>
<feature type="domain" description="DC1" evidence="2">
    <location>
        <begin position="17"/>
        <end position="62"/>
    </location>
</feature>
<dbReference type="PANTHER" id="PTHR46288">
    <property type="entry name" value="PHORBOL-ESTER/DAG-TYPE DOMAIN-CONTAINING PROTEIN"/>
    <property type="match status" value="1"/>
</dbReference>
<reference evidence="3" key="1">
    <citation type="submission" date="2023-07" db="EMBL/GenBank/DDBJ databases">
        <title>draft genome sequence of fig (Ficus carica).</title>
        <authorList>
            <person name="Takahashi T."/>
            <person name="Nishimura K."/>
        </authorList>
    </citation>
    <scope>NUCLEOTIDE SEQUENCE</scope>
</reference>
<dbReference type="SUPFAM" id="SSF57889">
    <property type="entry name" value="Cysteine-rich domain"/>
    <property type="match status" value="2"/>
</dbReference>
<evidence type="ECO:0000313" key="3">
    <source>
        <dbReference type="EMBL" id="GMN55351.1"/>
    </source>
</evidence>